<dbReference type="Pfam" id="PF16366">
    <property type="entry name" value="CEBP_ZZ"/>
    <property type="match status" value="1"/>
</dbReference>
<dbReference type="GO" id="GO:0003730">
    <property type="term" value="F:mRNA 3'-UTR binding"/>
    <property type="evidence" value="ECO:0007669"/>
    <property type="project" value="InterPro"/>
</dbReference>
<dbReference type="InterPro" id="IPR038446">
    <property type="entry name" value="CEBP_ZZ_sf"/>
</dbReference>
<dbReference type="InterPro" id="IPR034819">
    <property type="entry name" value="CPEB"/>
</dbReference>
<evidence type="ECO:0000256" key="1">
    <source>
        <dbReference type="ARBA" id="ARBA00022884"/>
    </source>
</evidence>
<dbReference type="PANTHER" id="PTHR12566:SF9">
    <property type="entry name" value="CYTOPLASMIC POLYADENYLATION ELEMENT-BINDING PROTEIN 1"/>
    <property type="match status" value="1"/>
</dbReference>
<dbReference type="GO" id="GO:0043022">
    <property type="term" value="F:ribosome binding"/>
    <property type="evidence" value="ECO:0007669"/>
    <property type="project" value="TreeGrafter"/>
</dbReference>
<dbReference type="GO" id="GO:0005737">
    <property type="term" value="C:cytoplasm"/>
    <property type="evidence" value="ECO:0007669"/>
    <property type="project" value="TreeGrafter"/>
</dbReference>
<dbReference type="InterPro" id="IPR012677">
    <property type="entry name" value="Nucleotide-bd_a/b_plait_sf"/>
</dbReference>
<dbReference type="InterPro" id="IPR000504">
    <property type="entry name" value="RRM_dom"/>
</dbReference>
<dbReference type="KEGG" id="foc:113215255"/>
<feature type="domain" description="RRM" evidence="2">
    <location>
        <begin position="179"/>
        <end position="252"/>
    </location>
</feature>
<dbReference type="InterPro" id="IPR035979">
    <property type="entry name" value="RBD_domain_sf"/>
</dbReference>
<dbReference type="CDD" id="cd19757">
    <property type="entry name" value="Bbox1"/>
    <property type="match status" value="1"/>
</dbReference>
<dbReference type="RefSeq" id="XP_026290638.1">
    <property type="nucleotide sequence ID" value="XM_026434853.2"/>
</dbReference>
<dbReference type="InterPro" id="IPR032296">
    <property type="entry name" value="CEBP_ZZ"/>
</dbReference>
<proteinExistence type="predicted"/>
<evidence type="ECO:0000313" key="3">
    <source>
        <dbReference type="Proteomes" id="UP000504606"/>
    </source>
</evidence>
<dbReference type="Proteomes" id="UP000504606">
    <property type="component" value="Unplaced"/>
</dbReference>
<dbReference type="GO" id="GO:0043005">
    <property type="term" value="C:neuron projection"/>
    <property type="evidence" value="ECO:0007669"/>
    <property type="project" value="TreeGrafter"/>
</dbReference>
<dbReference type="Gene3D" id="4.10.640.40">
    <property type="entry name" value="Cytoplasmic polyadenylation element-binding protein, ZZ domain"/>
    <property type="match status" value="1"/>
</dbReference>
<dbReference type="SMART" id="SM00360">
    <property type="entry name" value="RRM"/>
    <property type="match status" value="2"/>
</dbReference>
<protein>
    <submittedName>
        <fullName evidence="4">Cytoplasmic polyadenylation element-binding protein 1 isoform X1</fullName>
    </submittedName>
</protein>
<dbReference type="GO" id="GO:0008135">
    <property type="term" value="F:translation factor activity, RNA binding"/>
    <property type="evidence" value="ECO:0007669"/>
    <property type="project" value="TreeGrafter"/>
</dbReference>
<accession>A0A6J1TBG4</accession>
<dbReference type="GO" id="GO:2000766">
    <property type="term" value="P:negative regulation of cytoplasmic translation"/>
    <property type="evidence" value="ECO:0007669"/>
    <property type="project" value="TreeGrafter"/>
</dbReference>
<sequence length="422" mass="47003">MSVKIRNVTSFSAPAVSDLVSIGQESGPSQPNGRRARIWQRCELQEQLNENRRNVAAAIPPRMHTRSRFGDGCPVVPISTNKVYQIGHYSGCLKILQWLLIKLHFQCSPLRGPGPLTIPSTPPAPPSPSSSLLSRMNFSLSLDQHRTQCLNGGADCDATCTWSKTLPPKSFEVPSFSVKVFLGGVPWDITEPMLAHELRQFGMVRVERTVSKQPGLPPPKGYAYIIMGCEKQVVALLKSCRFNCGGGSWYFKMSSKTMKAKDVQVIPWMTSDSNWVCSPRQKLDPEKTVFVGGLHGTWSASVLATVMNNLFDGVVFVGIFTDKFKYPIGSARVTFNNKQSFSKAINSRFVTIKINQFAKEVELLPYLQDSPCVVCMVKLGPYFCRESPCFGYFCRSCWQCFHAQGKRASHKHLTRSTKSVLS</sequence>
<organism evidence="3 4">
    <name type="scientific">Frankliniella occidentalis</name>
    <name type="common">Western flower thrips</name>
    <name type="synonym">Euthrips occidentalis</name>
    <dbReference type="NCBI Taxonomy" id="133901"/>
    <lineage>
        <taxon>Eukaryota</taxon>
        <taxon>Metazoa</taxon>
        <taxon>Ecdysozoa</taxon>
        <taxon>Arthropoda</taxon>
        <taxon>Hexapoda</taxon>
        <taxon>Insecta</taxon>
        <taxon>Pterygota</taxon>
        <taxon>Neoptera</taxon>
        <taxon>Paraneoptera</taxon>
        <taxon>Thysanoptera</taxon>
        <taxon>Terebrantia</taxon>
        <taxon>Thripoidea</taxon>
        <taxon>Thripidae</taxon>
        <taxon>Frankliniella</taxon>
    </lineage>
</organism>
<dbReference type="GO" id="GO:0045202">
    <property type="term" value="C:synapse"/>
    <property type="evidence" value="ECO:0007669"/>
    <property type="project" value="TreeGrafter"/>
</dbReference>
<keyword evidence="3" id="KW-1185">Reference proteome</keyword>
<reference evidence="4" key="1">
    <citation type="submission" date="2025-08" db="UniProtKB">
        <authorList>
            <consortium name="RefSeq"/>
        </authorList>
    </citation>
    <scope>IDENTIFICATION</scope>
    <source>
        <tissue evidence="4">Whole organism</tissue>
    </source>
</reference>
<name>A0A6J1TBG4_FRAOC</name>
<evidence type="ECO:0000313" key="4">
    <source>
        <dbReference type="RefSeq" id="XP_026290638.1"/>
    </source>
</evidence>
<gene>
    <name evidence="4" type="primary">LOC113215255</name>
</gene>
<dbReference type="AlphaFoldDB" id="A0A6J1TBG4"/>
<dbReference type="GO" id="GO:0000900">
    <property type="term" value="F:mRNA regulatory element binding translation repressor activity"/>
    <property type="evidence" value="ECO:0007669"/>
    <property type="project" value="TreeGrafter"/>
</dbReference>
<dbReference type="Gene3D" id="3.30.70.330">
    <property type="match status" value="2"/>
</dbReference>
<dbReference type="Pfam" id="PF16367">
    <property type="entry name" value="RRM_7"/>
    <property type="match status" value="1"/>
</dbReference>
<dbReference type="PANTHER" id="PTHR12566">
    <property type="entry name" value="CYTOPLASMIC POLYADENYLATION ELEMENT BINDING PROTEIN CPEB"/>
    <property type="match status" value="1"/>
</dbReference>
<evidence type="ECO:0000259" key="2">
    <source>
        <dbReference type="SMART" id="SM00360"/>
    </source>
</evidence>
<dbReference type="GeneID" id="113215255"/>
<keyword evidence="1" id="KW-0694">RNA-binding</keyword>
<feature type="domain" description="RRM" evidence="2">
    <location>
        <begin position="288"/>
        <end position="362"/>
    </location>
</feature>
<dbReference type="OrthoDB" id="10033548at2759"/>
<dbReference type="GO" id="GO:0005634">
    <property type="term" value="C:nucleus"/>
    <property type="evidence" value="ECO:0007669"/>
    <property type="project" value="TreeGrafter"/>
</dbReference>
<dbReference type="SUPFAM" id="SSF54928">
    <property type="entry name" value="RNA-binding domain, RBD"/>
    <property type="match status" value="1"/>
</dbReference>